<accession>A0A2A2D980</accession>
<sequence length="195" mass="20117">MGPRGTPGRSPLTDVSSGEPMRFARLVTTAVLSGAAVLATAAVPAQAAPRADRGPVRALCSTSSADFTVRNVSRPINHQLLTVTNTGSEPCDLLKAPLLGFDDDTYVGARAIEESAPQAVVTLQPGESGYAGILLSAGDGSGENGRTVRTVHVFLDSGDGSEGGPDTVKLPKGTWIDDSAAVTYWQTNPADALVW</sequence>
<proteinExistence type="predicted"/>
<dbReference type="Pfam" id="PF14016">
    <property type="entry name" value="DUF4232"/>
    <property type="match status" value="1"/>
</dbReference>
<name>A0A2A2D980_9ACTN</name>
<dbReference type="EMBL" id="NSJV01000199">
    <property type="protein sequence ID" value="PAU49018.1"/>
    <property type="molecule type" value="Genomic_DNA"/>
</dbReference>
<evidence type="ECO:0000313" key="2">
    <source>
        <dbReference type="EMBL" id="PAU49018.1"/>
    </source>
</evidence>
<evidence type="ECO:0000259" key="1">
    <source>
        <dbReference type="Pfam" id="PF14016"/>
    </source>
</evidence>
<feature type="domain" description="DUF4232" evidence="1">
    <location>
        <begin position="60"/>
        <end position="186"/>
    </location>
</feature>
<gene>
    <name evidence="2" type="ORF">CK936_10105</name>
</gene>
<comment type="caution">
    <text evidence="2">The sequence shown here is derived from an EMBL/GenBank/DDBJ whole genome shotgun (WGS) entry which is preliminary data.</text>
</comment>
<dbReference type="InterPro" id="IPR025326">
    <property type="entry name" value="DUF4232"/>
</dbReference>
<reference evidence="2 3" key="1">
    <citation type="submission" date="2017-08" db="EMBL/GenBank/DDBJ databases">
        <title>Genome sequence of Streptomyces albireticuli NRRL B-1670.</title>
        <authorList>
            <person name="Graham D.E."/>
            <person name="Mahan K.M."/>
            <person name="Klingeman D.M."/>
            <person name="Hettich R.L."/>
            <person name="Parry R.J."/>
            <person name="Spain J.C."/>
        </authorList>
    </citation>
    <scope>NUCLEOTIDE SEQUENCE [LARGE SCALE GENOMIC DNA]</scope>
    <source>
        <strain evidence="2 3">NRRL B-1670</strain>
    </source>
</reference>
<evidence type="ECO:0000313" key="3">
    <source>
        <dbReference type="Proteomes" id="UP000218944"/>
    </source>
</evidence>
<organism evidence="2 3">
    <name type="scientific">Streptomyces albireticuli</name>
    <dbReference type="NCBI Taxonomy" id="1940"/>
    <lineage>
        <taxon>Bacteria</taxon>
        <taxon>Bacillati</taxon>
        <taxon>Actinomycetota</taxon>
        <taxon>Actinomycetes</taxon>
        <taxon>Kitasatosporales</taxon>
        <taxon>Streptomycetaceae</taxon>
        <taxon>Streptomyces</taxon>
    </lineage>
</organism>
<dbReference type="AlphaFoldDB" id="A0A2A2D980"/>
<dbReference type="Proteomes" id="UP000218944">
    <property type="component" value="Unassembled WGS sequence"/>
</dbReference>
<keyword evidence="3" id="KW-1185">Reference proteome</keyword>
<protein>
    <recommendedName>
        <fullName evidence="1">DUF4232 domain-containing protein</fullName>
    </recommendedName>
</protein>